<evidence type="ECO:0000313" key="2">
    <source>
        <dbReference type="EMBL" id="KAH7329355.1"/>
    </source>
</evidence>
<evidence type="ECO:0008006" key="4">
    <source>
        <dbReference type="Google" id="ProtNLM"/>
    </source>
</evidence>
<feature type="region of interest" description="Disordered" evidence="1">
    <location>
        <begin position="1"/>
        <end position="35"/>
    </location>
</feature>
<feature type="compositionally biased region" description="Low complexity" evidence="1">
    <location>
        <begin position="444"/>
        <end position="465"/>
    </location>
</feature>
<feature type="compositionally biased region" description="Polar residues" evidence="1">
    <location>
        <begin position="20"/>
        <end position="32"/>
    </location>
</feature>
<dbReference type="Proteomes" id="UP000813444">
    <property type="component" value="Unassembled WGS sequence"/>
</dbReference>
<feature type="compositionally biased region" description="Polar residues" evidence="1">
    <location>
        <begin position="135"/>
        <end position="145"/>
    </location>
</feature>
<feature type="compositionally biased region" description="Acidic residues" evidence="1">
    <location>
        <begin position="534"/>
        <end position="546"/>
    </location>
</feature>
<gene>
    <name evidence="2" type="ORF">B0I35DRAFT_404595</name>
</gene>
<organism evidence="2 3">
    <name type="scientific">Stachybotrys elegans</name>
    <dbReference type="NCBI Taxonomy" id="80388"/>
    <lineage>
        <taxon>Eukaryota</taxon>
        <taxon>Fungi</taxon>
        <taxon>Dikarya</taxon>
        <taxon>Ascomycota</taxon>
        <taxon>Pezizomycotina</taxon>
        <taxon>Sordariomycetes</taxon>
        <taxon>Hypocreomycetidae</taxon>
        <taxon>Hypocreales</taxon>
        <taxon>Stachybotryaceae</taxon>
        <taxon>Stachybotrys</taxon>
    </lineage>
</organism>
<feature type="compositionally biased region" description="Polar residues" evidence="1">
    <location>
        <begin position="154"/>
        <end position="165"/>
    </location>
</feature>
<reference evidence="2" key="1">
    <citation type="journal article" date="2021" name="Nat. Commun.">
        <title>Genetic determinants of endophytism in the Arabidopsis root mycobiome.</title>
        <authorList>
            <person name="Mesny F."/>
            <person name="Miyauchi S."/>
            <person name="Thiergart T."/>
            <person name="Pickel B."/>
            <person name="Atanasova L."/>
            <person name="Karlsson M."/>
            <person name="Huettel B."/>
            <person name="Barry K.W."/>
            <person name="Haridas S."/>
            <person name="Chen C."/>
            <person name="Bauer D."/>
            <person name="Andreopoulos W."/>
            <person name="Pangilinan J."/>
            <person name="LaButti K."/>
            <person name="Riley R."/>
            <person name="Lipzen A."/>
            <person name="Clum A."/>
            <person name="Drula E."/>
            <person name="Henrissat B."/>
            <person name="Kohler A."/>
            <person name="Grigoriev I.V."/>
            <person name="Martin F.M."/>
            <person name="Hacquard S."/>
        </authorList>
    </citation>
    <scope>NUCLEOTIDE SEQUENCE</scope>
    <source>
        <strain evidence="2">MPI-CAGE-CH-0235</strain>
    </source>
</reference>
<evidence type="ECO:0000256" key="1">
    <source>
        <dbReference type="SAM" id="MobiDB-lite"/>
    </source>
</evidence>
<feature type="region of interest" description="Disordered" evidence="1">
    <location>
        <begin position="112"/>
        <end position="176"/>
    </location>
</feature>
<accession>A0A8K0WXK7</accession>
<feature type="compositionally biased region" description="Pro residues" evidence="1">
    <location>
        <begin position="433"/>
        <end position="443"/>
    </location>
</feature>
<dbReference type="EMBL" id="JAGPNK010000001">
    <property type="protein sequence ID" value="KAH7329355.1"/>
    <property type="molecule type" value="Genomic_DNA"/>
</dbReference>
<feature type="compositionally biased region" description="Basic and acidic residues" evidence="1">
    <location>
        <begin position="606"/>
        <end position="629"/>
    </location>
</feature>
<name>A0A8K0WXK7_9HYPO</name>
<evidence type="ECO:0000313" key="3">
    <source>
        <dbReference type="Proteomes" id="UP000813444"/>
    </source>
</evidence>
<feature type="compositionally biased region" description="Polar residues" evidence="1">
    <location>
        <begin position="1"/>
        <end position="10"/>
    </location>
</feature>
<protein>
    <recommendedName>
        <fullName evidence="4">PHD finger domain protein</fullName>
    </recommendedName>
</protein>
<keyword evidence="3" id="KW-1185">Reference proteome</keyword>
<dbReference type="OrthoDB" id="419183at2759"/>
<proteinExistence type="predicted"/>
<feature type="region of interest" description="Disordered" evidence="1">
    <location>
        <begin position="381"/>
        <end position="666"/>
    </location>
</feature>
<sequence length="691" mass="73552">MSRLTSSPCLNSFGDPNPQSPAQQTPTSTVFTSPVFETPKPARAAHTDQGNWTPRFAEDYSVFNSTPGNLRGISSPFTDFAPATPTSSSNGHKRLLSAEEIASRANYFSPVDPAQRLASSPSTHNIPKEYRREPAQQQSPTLSRSRISKKAKRASNTSTEQTQTATPPPSTHKGGRKLAPKLIMQNDQGFGQPDFTGASQQQHDLAALVGASEDMFSYPLSAPVTAPGSFWDGSAPMAMDLDFVAAAGPAMFQAGLPVTHNLPVTQAGAASFDWSGDLQFFPDPSMSQHVPNPGNMQPSKLLVRKPDHNAPHGLGGSDPVHTFMTPTDDPFGMLSPSGAVNPGLLFSRPQTSPMEAAFNPNMASLATGFPNDVAHASVAMSSRGTNGKEPGNVKPPNRQLASSPVKAAGRPGLGRSLSENRGKKAAGRTTYPPLVPAPRPLAPAPNGLPSEPSRPTTRPSGRNSPLKSQHRLSSLASIPESLPQAKPRAAVRFTIDSRGRARAETTAVPGQSGSERELSRSSSARDLSTRESWDQSDDESSTDDEPIIIPSRNTSFNASFALPDPRKPVGSIFHSSRRSISDRSASSTDGPGASINDGESEAETLMNEHSDKNGDAASELRKVVEDRQKRSNQMSSTQSQRFAPVASQSMRGSFISPSGRTEPGMVAEGHSVRCVCNRNGSGEEDGYMVQW</sequence>
<dbReference type="AlphaFoldDB" id="A0A8K0WXK7"/>
<comment type="caution">
    <text evidence="2">The sequence shown here is derived from an EMBL/GenBank/DDBJ whole genome shotgun (WGS) entry which is preliminary data.</text>
</comment>
<feature type="compositionally biased region" description="Polar residues" evidence="1">
    <location>
        <begin position="631"/>
        <end position="659"/>
    </location>
</feature>